<name>A0A1F5S505_9BACT</name>
<reference evidence="1 2" key="1">
    <citation type="journal article" date="2016" name="Nat. Commun.">
        <title>Thousands of microbial genomes shed light on interconnected biogeochemical processes in an aquifer system.</title>
        <authorList>
            <person name="Anantharaman K."/>
            <person name="Brown C.T."/>
            <person name="Hug L.A."/>
            <person name="Sharon I."/>
            <person name="Castelle C.J."/>
            <person name="Probst A.J."/>
            <person name="Thomas B.C."/>
            <person name="Singh A."/>
            <person name="Wilkins M.J."/>
            <person name="Karaoz U."/>
            <person name="Brodie E.L."/>
            <person name="Williams K.H."/>
            <person name="Hubbard S.S."/>
            <person name="Banfield J.F."/>
        </authorList>
    </citation>
    <scope>NUCLEOTIDE SEQUENCE [LARGE SCALE GENOMIC DNA]</scope>
</reference>
<sequence length="174" mass="20276">MGVDPALKEQINKEGWGGEEGGAAVYVGNKEEVDRAKEIVETEGKAENLDAYIRMRKVIEVEKGDLEQYGSVKIEPRMAWLSNWYTDGGIIFFIDASGNLAKVDLETVKINDFNKIQDGRERQAKVYDEIKRLGFIIQYHDNQSSWDWFRRQQYNKLRKAEQESNERTKKEFNF</sequence>
<proteinExistence type="predicted"/>
<comment type="caution">
    <text evidence="1">The sequence shown here is derived from an EMBL/GenBank/DDBJ whole genome shotgun (WGS) entry which is preliminary data.</text>
</comment>
<dbReference type="STRING" id="1797985.A2Y83_01220"/>
<accession>A0A1F5S505</accession>
<gene>
    <name evidence="1" type="ORF">A2Y83_01220</name>
</gene>
<evidence type="ECO:0000313" key="1">
    <source>
        <dbReference type="EMBL" id="OGF21736.1"/>
    </source>
</evidence>
<dbReference type="AlphaFoldDB" id="A0A1F5S505"/>
<dbReference type="EMBL" id="MFFS01000054">
    <property type="protein sequence ID" value="OGF21736.1"/>
    <property type="molecule type" value="Genomic_DNA"/>
</dbReference>
<dbReference type="Proteomes" id="UP000178323">
    <property type="component" value="Unassembled WGS sequence"/>
</dbReference>
<organism evidence="1 2">
    <name type="scientific">Candidatus Falkowbacteria bacterium RBG_13_39_14</name>
    <dbReference type="NCBI Taxonomy" id="1797985"/>
    <lineage>
        <taxon>Bacteria</taxon>
        <taxon>Candidatus Falkowiibacteriota</taxon>
    </lineage>
</organism>
<evidence type="ECO:0000313" key="2">
    <source>
        <dbReference type="Proteomes" id="UP000178323"/>
    </source>
</evidence>
<protein>
    <submittedName>
        <fullName evidence="1">Uncharacterized protein</fullName>
    </submittedName>
</protein>